<evidence type="ECO:0000313" key="2">
    <source>
        <dbReference type="Proteomes" id="UP000061457"/>
    </source>
</evidence>
<dbReference type="EMBL" id="CP013187">
    <property type="protein sequence ID" value="ALO43740.1"/>
    <property type="molecule type" value="Genomic_DNA"/>
</dbReference>
<protein>
    <submittedName>
        <fullName evidence="1">Uncharacterized protein</fullName>
    </submittedName>
</protein>
<gene>
    <name evidence="1" type="ORF">PP2015_3263</name>
</gene>
<proteinExistence type="predicted"/>
<organism evidence="1 2">
    <name type="scientific">Pseudoalteromonas phenolica</name>
    <dbReference type="NCBI Taxonomy" id="161398"/>
    <lineage>
        <taxon>Bacteria</taxon>
        <taxon>Pseudomonadati</taxon>
        <taxon>Pseudomonadota</taxon>
        <taxon>Gammaproteobacteria</taxon>
        <taxon>Alteromonadales</taxon>
        <taxon>Pseudoalteromonadaceae</taxon>
        <taxon>Pseudoalteromonas</taxon>
    </lineage>
</organism>
<dbReference type="AlphaFoldDB" id="A0A0S2K5V6"/>
<reference evidence="1 2" key="1">
    <citation type="submission" date="2015-11" db="EMBL/GenBank/DDBJ databases">
        <authorList>
            <person name="Zhang Y."/>
            <person name="Guo Z."/>
        </authorList>
    </citation>
    <scope>NUCLEOTIDE SEQUENCE [LARGE SCALE GENOMIC DNA]</scope>
    <source>
        <strain evidence="1 2">KCTC 12086</strain>
    </source>
</reference>
<dbReference type="Proteomes" id="UP000061457">
    <property type="component" value="Chromosome I"/>
</dbReference>
<evidence type="ECO:0000313" key="1">
    <source>
        <dbReference type="EMBL" id="ALO43740.1"/>
    </source>
</evidence>
<keyword evidence="2" id="KW-1185">Reference proteome</keyword>
<name>A0A0S2K5V6_9GAMM</name>
<dbReference type="PATRIC" id="fig|161398.10.peg.3326"/>
<sequence>MHNLIQTMQLIWHLDWYANMSIWPIHEEKQVNRNTKEQV</sequence>
<dbReference type="KEGG" id="pphe:PP2015_3263"/>
<accession>A0A0S2K5V6</accession>